<evidence type="ECO:0000313" key="1">
    <source>
        <dbReference type="EMBL" id="KAF5249687.1"/>
    </source>
</evidence>
<comment type="caution">
    <text evidence="1">The sequence shown here is derived from an EMBL/GenBank/DDBJ whole genome shotgun (WGS) entry which is preliminary data.</text>
</comment>
<gene>
    <name evidence="1" type="ORF">FANTH_4995</name>
</gene>
<reference evidence="1 2" key="1">
    <citation type="journal article" date="2020" name="BMC Genomics">
        <title>Correction to: Identification and distribution of gene clusters required for synthesis of sphingolipid metabolism inhibitors in diverse species of the filamentous fungus Fusarium.</title>
        <authorList>
            <person name="Kim H.S."/>
            <person name="Lohmar J.M."/>
            <person name="Busman M."/>
            <person name="Brown D.W."/>
            <person name="Naumann T.A."/>
            <person name="Divon H.H."/>
            <person name="Lysoe E."/>
            <person name="Uhlig S."/>
            <person name="Proctor R.H."/>
        </authorList>
    </citation>
    <scope>NUCLEOTIDE SEQUENCE [LARGE SCALE GENOMIC DNA]</scope>
    <source>
        <strain evidence="1 2">NRRL 25214</strain>
    </source>
</reference>
<dbReference type="AlphaFoldDB" id="A0A8H4ZN16"/>
<accession>A0A8H4ZN16</accession>
<sequence length="417" mass="48585">MHDIHPPSLGAKSLPTQKKPLDGEFLFFPYLHQDARLLIWEAALRPLPSKNYNATHHFRVHAWEDDVPSLLETSDVDHKSPPLFGSRVIKERGNLKTRELMANCPEGLKSVVHWDYGLWNACAESRWVISRRFRKKFWEQTKLAILRDWHPISDTILEPFNMEAVWQKHSKLIESDYLEVNTKWYKDFASVVKIGGMYTNIVAVHPAKDLFMVEDDRWMDEVVCQLTDREQEYNAVLLFRENAFSPTNDGFPIMGNIGFVFDDSWSNGITRLDNPRISLIEAKTEDNPRGLFLLLLHLIVVRRLGGMRLWLIDEKFDHCRTCKTKQEAEKEEERERDRKVFYRYGKEDLVEVDVKSNVVWVTIDNARCIIATSCGFLEFVSRNPIAFPSTFNPDPRAKPFDIWSCVGVLAPRSRTPY</sequence>
<name>A0A8H4ZN16_9HYPO</name>
<dbReference type="EMBL" id="JABEVY010000109">
    <property type="protein sequence ID" value="KAF5249687.1"/>
    <property type="molecule type" value="Genomic_DNA"/>
</dbReference>
<organism evidence="1 2">
    <name type="scientific">Fusarium anthophilum</name>
    <dbReference type="NCBI Taxonomy" id="48485"/>
    <lineage>
        <taxon>Eukaryota</taxon>
        <taxon>Fungi</taxon>
        <taxon>Dikarya</taxon>
        <taxon>Ascomycota</taxon>
        <taxon>Pezizomycotina</taxon>
        <taxon>Sordariomycetes</taxon>
        <taxon>Hypocreomycetidae</taxon>
        <taxon>Hypocreales</taxon>
        <taxon>Nectriaceae</taxon>
        <taxon>Fusarium</taxon>
        <taxon>Fusarium fujikuroi species complex</taxon>
    </lineage>
</organism>
<evidence type="ECO:0000313" key="2">
    <source>
        <dbReference type="Proteomes" id="UP000573603"/>
    </source>
</evidence>
<dbReference type="Proteomes" id="UP000573603">
    <property type="component" value="Unassembled WGS sequence"/>
</dbReference>
<proteinExistence type="predicted"/>
<protein>
    <submittedName>
        <fullName evidence="1">Uncharacterized protein</fullName>
    </submittedName>
</protein>
<keyword evidence="2" id="KW-1185">Reference proteome</keyword>